<dbReference type="RefSeq" id="WP_013534129.1">
    <property type="nucleotide sequence ID" value="NC_014924.1"/>
</dbReference>
<reference evidence="1 2" key="1">
    <citation type="submission" date="2011-01" db="EMBL/GenBank/DDBJ databases">
        <title>Complete sequence of Pseudoxanthomonas suwonensis 11-1.</title>
        <authorList>
            <consortium name="US DOE Joint Genome Institute"/>
            <person name="Lucas S."/>
            <person name="Copeland A."/>
            <person name="Lapidus A."/>
            <person name="Cheng J.-F."/>
            <person name="Goodwin L."/>
            <person name="Pitluck S."/>
            <person name="Teshima H."/>
            <person name="Detter J.C."/>
            <person name="Han C."/>
            <person name="Tapia R."/>
            <person name="Land M."/>
            <person name="Hauser L."/>
            <person name="Kyrpides N."/>
            <person name="Ivanova N."/>
            <person name="Ovchinnikova G."/>
            <person name="Siebers A.K."/>
            <person name="Allgaier M."/>
            <person name="Thelen M.P."/>
            <person name="Hugenholtz P."/>
            <person name="Gladden J."/>
            <person name="Woyke T."/>
        </authorList>
    </citation>
    <scope>NUCLEOTIDE SEQUENCE [LARGE SCALE GENOMIC DNA]</scope>
    <source>
        <strain evidence="2">11-1</strain>
    </source>
</reference>
<dbReference type="AlphaFoldDB" id="E6WQ50"/>
<sequence length="68" mass="6970">MPIAESNPAATLTFDAAVSRALARRHADTPLPPRPETVAEAEAEAAALLRAAAVPPATRQAEPAEAAE</sequence>
<organism evidence="1 2">
    <name type="scientific">Pseudoxanthomonas suwonensis (strain 11-1)</name>
    <dbReference type="NCBI Taxonomy" id="743721"/>
    <lineage>
        <taxon>Bacteria</taxon>
        <taxon>Pseudomonadati</taxon>
        <taxon>Pseudomonadota</taxon>
        <taxon>Gammaproteobacteria</taxon>
        <taxon>Lysobacterales</taxon>
        <taxon>Lysobacteraceae</taxon>
        <taxon>Pseudoxanthomonas</taxon>
    </lineage>
</organism>
<dbReference type="OrthoDB" id="5988693at2"/>
<evidence type="ECO:0000313" key="2">
    <source>
        <dbReference type="Proteomes" id="UP000008632"/>
    </source>
</evidence>
<dbReference type="KEGG" id="psu:Psesu_0440"/>
<accession>E6WQ50</accession>
<gene>
    <name evidence="1" type="ordered locus">Psesu_0440</name>
</gene>
<dbReference type="STRING" id="743721.Psesu_0440"/>
<dbReference type="EMBL" id="CP002446">
    <property type="protein sequence ID" value="ADV26299.1"/>
    <property type="molecule type" value="Genomic_DNA"/>
</dbReference>
<dbReference type="HOGENOM" id="CLU_2790950_0_0_6"/>
<evidence type="ECO:0000313" key="1">
    <source>
        <dbReference type="EMBL" id="ADV26299.1"/>
    </source>
</evidence>
<name>E6WQ50_PSEUU</name>
<proteinExistence type="predicted"/>
<dbReference type="Proteomes" id="UP000008632">
    <property type="component" value="Chromosome"/>
</dbReference>
<protein>
    <submittedName>
        <fullName evidence="1">Uncharacterized protein</fullName>
    </submittedName>
</protein>
<keyword evidence="2" id="KW-1185">Reference proteome</keyword>